<gene>
    <name evidence="2" type="ORF">ROA7745_04142</name>
</gene>
<reference evidence="2 3" key="1">
    <citation type="submission" date="2017-03" db="EMBL/GenBank/DDBJ databases">
        <authorList>
            <person name="Afonso C.L."/>
            <person name="Miller P.J."/>
            <person name="Scott M.A."/>
            <person name="Spackman E."/>
            <person name="Goraichik I."/>
            <person name="Dimitrov K.M."/>
            <person name="Suarez D.L."/>
            <person name="Swayne D.E."/>
        </authorList>
    </citation>
    <scope>NUCLEOTIDE SEQUENCE [LARGE SCALE GENOMIC DNA]</scope>
    <source>
        <strain evidence="2 3">CECT 7745</strain>
    </source>
</reference>
<protein>
    <submittedName>
        <fullName evidence="2">Glyoxalase-like domain protein</fullName>
    </submittedName>
</protein>
<dbReference type="Proteomes" id="UP000193224">
    <property type="component" value="Unassembled WGS sequence"/>
</dbReference>
<dbReference type="AlphaFoldDB" id="A0A1X7BX42"/>
<evidence type="ECO:0000313" key="3">
    <source>
        <dbReference type="Proteomes" id="UP000193224"/>
    </source>
</evidence>
<accession>A0A1X7BX42</accession>
<keyword evidence="3" id="KW-1185">Reference proteome</keyword>
<organism evidence="2 3">
    <name type="scientific">Roseovarius aestuarii</name>
    <dbReference type="NCBI Taxonomy" id="475083"/>
    <lineage>
        <taxon>Bacteria</taxon>
        <taxon>Pseudomonadati</taxon>
        <taxon>Pseudomonadota</taxon>
        <taxon>Alphaproteobacteria</taxon>
        <taxon>Rhodobacterales</taxon>
        <taxon>Roseobacteraceae</taxon>
        <taxon>Roseovarius</taxon>
    </lineage>
</organism>
<evidence type="ECO:0000259" key="1">
    <source>
        <dbReference type="PROSITE" id="PS51819"/>
    </source>
</evidence>
<dbReference type="EMBL" id="FWXB01000023">
    <property type="protein sequence ID" value="SMC14276.1"/>
    <property type="molecule type" value="Genomic_DNA"/>
</dbReference>
<dbReference type="CDD" id="cd07246">
    <property type="entry name" value="VOC_like"/>
    <property type="match status" value="1"/>
</dbReference>
<dbReference type="PANTHER" id="PTHR34109:SF1">
    <property type="entry name" value="VOC DOMAIN-CONTAINING PROTEIN"/>
    <property type="match status" value="1"/>
</dbReference>
<feature type="domain" description="VOC" evidence="1">
    <location>
        <begin position="10"/>
        <end position="127"/>
    </location>
</feature>
<dbReference type="InterPro" id="IPR037523">
    <property type="entry name" value="VOC_core"/>
</dbReference>
<dbReference type="RefSeq" id="WP_223413098.1">
    <property type="nucleotide sequence ID" value="NZ_FWXB01000023.1"/>
</dbReference>
<dbReference type="Gene3D" id="3.30.720.120">
    <property type="match status" value="1"/>
</dbReference>
<dbReference type="InterPro" id="IPR004360">
    <property type="entry name" value="Glyas_Fos-R_dOase_dom"/>
</dbReference>
<dbReference type="Gene3D" id="3.30.720.110">
    <property type="match status" value="1"/>
</dbReference>
<dbReference type="InterPro" id="IPR029068">
    <property type="entry name" value="Glyas_Bleomycin-R_OHBP_Dase"/>
</dbReference>
<proteinExistence type="predicted"/>
<dbReference type="PANTHER" id="PTHR34109">
    <property type="entry name" value="BNAUNNG04460D PROTEIN-RELATED"/>
    <property type="match status" value="1"/>
</dbReference>
<evidence type="ECO:0000313" key="2">
    <source>
        <dbReference type="EMBL" id="SMC14276.1"/>
    </source>
</evidence>
<dbReference type="Pfam" id="PF00903">
    <property type="entry name" value="Glyoxalase"/>
    <property type="match status" value="1"/>
</dbReference>
<name>A0A1X7BX42_9RHOB</name>
<sequence length="129" mass="14366">MGSEGIANTGQHTITPYFTVEGADRLMTFLVAAFDATLVKESRYDDKSIQHARLLIGNSLIMLNESTDEYPANISQMHIYVEDADNAYQLALQLGATTLMEPNNRPHGERMAGIKDPCGNIWWIAMPHL</sequence>
<dbReference type="PROSITE" id="PS51819">
    <property type="entry name" value="VOC"/>
    <property type="match status" value="1"/>
</dbReference>
<dbReference type="SUPFAM" id="SSF54593">
    <property type="entry name" value="Glyoxalase/Bleomycin resistance protein/Dihydroxybiphenyl dioxygenase"/>
    <property type="match status" value="1"/>
</dbReference>